<organism evidence="6 7">
    <name type="scientific">Desulforamulus aquiferis</name>
    <dbReference type="NCBI Taxonomy" id="1397668"/>
    <lineage>
        <taxon>Bacteria</taxon>
        <taxon>Bacillati</taxon>
        <taxon>Bacillota</taxon>
        <taxon>Clostridia</taxon>
        <taxon>Eubacteriales</taxon>
        <taxon>Peptococcaceae</taxon>
        <taxon>Desulforamulus</taxon>
    </lineage>
</organism>
<proteinExistence type="inferred from homology"/>
<name>A0AAW7ZAZ8_9FIRM</name>
<comment type="caution">
    <text evidence="6">The sequence shown here is derived from an EMBL/GenBank/DDBJ whole genome shotgun (WGS) entry which is preliminary data.</text>
</comment>
<dbReference type="GO" id="GO:0016020">
    <property type="term" value="C:membrane"/>
    <property type="evidence" value="ECO:0007669"/>
    <property type="project" value="InterPro"/>
</dbReference>
<evidence type="ECO:0000256" key="1">
    <source>
        <dbReference type="ARBA" id="ARBA00023224"/>
    </source>
</evidence>
<dbReference type="GO" id="GO:0009306">
    <property type="term" value="P:protein secretion"/>
    <property type="evidence" value="ECO:0007669"/>
    <property type="project" value="InterPro"/>
</dbReference>
<dbReference type="PRINTS" id="PR00260">
    <property type="entry name" value="CHEMTRNSDUCR"/>
</dbReference>
<evidence type="ECO:0000256" key="3">
    <source>
        <dbReference type="PROSITE-ProRule" id="PRU00284"/>
    </source>
</evidence>
<keyword evidence="7" id="KW-1185">Reference proteome</keyword>
<dbReference type="AlphaFoldDB" id="A0AAW7ZAZ8"/>
<comment type="similarity">
    <text evidence="2">Belongs to the methyl-accepting chemotaxis (MCP) protein family.</text>
</comment>
<dbReference type="PANTHER" id="PTHR32089:SF112">
    <property type="entry name" value="LYSOZYME-LIKE PROTEIN-RELATED"/>
    <property type="match status" value="1"/>
</dbReference>
<evidence type="ECO:0000256" key="2">
    <source>
        <dbReference type="ARBA" id="ARBA00029447"/>
    </source>
</evidence>
<sequence length="283" mass="30230">MIQVGIVGGGRGGMSMLKLISGLPELSVIGIADVNPNAPAIKMAKLQKIQTFTDFKELLKMSNLDIVLDVTGNATVGQAILENKQDHTRVADAMVSRLMYTIASSQEEAAQELQAQAQQLAGMAEELNRAVQAVPEAIDAVTTVLGTHCQKLNSAVFQAEKHIKDTDEVIDFIKKVADQTKLLGLNAAIEAARAGNHGRGFGVVANEVRKLAEDSVVSAKKISTILSNIEESMKTIIAGVEETAGIAQMQSNTSEQVGMAVQQLNHMAEEMKGFAEKLSEFAN</sequence>
<accession>A0AAW7ZAZ8</accession>
<dbReference type="SUPFAM" id="SSF58104">
    <property type="entry name" value="Methyl-accepting chemotaxis protein (MCP) signaling domain"/>
    <property type="match status" value="1"/>
</dbReference>
<dbReference type="EMBL" id="JARPTC010000005">
    <property type="protein sequence ID" value="MDO7786517.1"/>
    <property type="molecule type" value="Genomic_DNA"/>
</dbReference>
<dbReference type="InterPro" id="IPR004089">
    <property type="entry name" value="MCPsignal_dom"/>
</dbReference>
<reference evidence="6" key="1">
    <citation type="journal article" date="2023" name="J. Hazard. Mater.">
        <title>Anaerobic biodegradation of pyrene and benzo[a]pyrene by a new sulfate-reducing Desulforamulus aquiferis strain DSA.</title>
        <authorList>
            <person name="Zhang Z."/>
            <person name="Sun J."/>
            <person name="Gong X."/>
            <person name="Wang C."/>
            <person name="Wang H."/>
        </authorList>
    </citation>
    <scope>NUCLEOTIDE SEQUENCE</scope>
    <source>
        <strain evidence="6">DSA</strain>
    </source>
</reference>
<feature type="coiled-coil region" evidence="4">
    <location>
        <begin position="103"/>
        <end position="130"/>
    </location>
</feature>
<keyword evidence="1 3" id="KW-0807">Transducer</keyword>
<dbReference type="GO" id="GO:0007165">
    <property type="term" value="P:signal transduction"/>
    <property type="evidence" value="ECO:0007669"/>
    <property type="project" value="UniProtKB-KW"/>
</dbReference>
<dbReference type="PROSITE" id="PS50111">
    <property type="entry name" value="CHEMOTAXIS_TRANSDUC_2"/>
    <property type="match status" value="1"/>
</dbReference>
<evidence type="ECO:0000313" key="7">
    <source>
        <dbReference type="Proteomes" id="UP001172911"/>
    </source>
</evidence>
<evidence type="ECO:0000313" key="6">
    <source>
        <dbReference type="EMBL" id="MDO7786517.1"/>
    </source>
</evidence>
<feature type="domain" description="Methyl-accepting transducer" evidence="5">
    <location>
        <begin position="109"/>
        <end position="283"/>
    </location>
</feature>
<evidence type="ECO:0000256" key="4">
    <source>
        <dbReference type="SAM" id="Coils"/>
    </source>
</evidence>
<gene>
    <name evidence="6" type="ORF">P6N53_04685</name>
</gene>
<dbReference type="InterPro" id="IPR004090">
    <property type="entry name" value="Chemotax_Me-accpt_rcpt"/>
</dbReference>
<dbReference type="Gene3D" id="3.40.50.720">
    <property type="entry name" value="NAD(P)-binding Rossmann-like Domain"/>
    <property type="match status" value="1"/>
</dbReference>
<protein>
    <submittedName>
        <fullName evidence="6">Methyl-accepting chemotaxis protein</fullName>
    </submittedName>
</protein>
<dbReference type="InterPro" id="IPR036291">
    <property type="entry name" value="NAD(P)-bd_dom_sf"/>
</dbReference>
<dbReference type="Proteomes" id="UP001172911">
    <property type="component" value="Unassembled WGS sequence"/>
</dbReference>
<dbReference type="RefSeq" id="WP_304541559.1">
    <property type="nucleotide sequence ID" value="NZ_JARPTC010000005.1"/>
</dbReference>
<evidence type="ECO:0000259" key="5">
    <source>
        <dbReference type="PROSITE" id="PS50111"/>
    </source>
</evidence>
<dbReference type="GO" id="GO:0006935">
    <property type="term" value="P:chemotaxis"/>
    <property type="evidence" value="ECO:0007669"/>
    <property type="project" value="InterPro"/>
</dbReference>
<dbReference type="Pfam" id="PF00015">
    <property type="entry name" value="MCPsignal"/>
    <property type="match status" value="1"/>
</dbReference>
<keyword evidence="4" id="KW-0175">Coiled coil</keyword>
<dbReference type="GO" id="GO:0004888">
    <property type="term" value="F:transmembrane signaling receptor activity"/>
    <property type="evidence" value="ECO:0007669"/>
    <property type="project" value="InterPro"/>
</dbReference>
<dbReference type="SUPFAM" id="SSF51735">
    <property type="entry name" value="NAD(P)-binding Rossmann-fold domains"/>
    <property type="match status" value="1"/>
</dbReference>
<reference evidence="6" key="2">
    <citation type="submission" date="2023-03" db="EMBL/GenBank/DDBJ databases">
        <authorList>
            <person name="Zhang Z."/>
        </authorList>
    </citation>
    <scope>NUCLEOTIDE SEQUENCE</scope>
    <source>
        <strain evidence="6">DSA</strain>
    </source>
</reference>
<dbReference type="SMART" id="SM00283">
    <property type="entry name" value="MA"/>
    <property type="match status" value="1"/>
</dbReference>
<dbReference type="PANTHER" id="PTHR32089">
    <property type="entry name" value="METHYL-ACCEPTING CHEMOTAXIS PROTEIN MCPB"/>
    <property type="match status" value="1"/>
</dbReference>
<dbReference type="Gene3D" id="1.10.287.950">
    <property type="entry name" value="Methyl-accepting chemotaxis protein"/>
    <property type="match status" value="1"/>
</dbReference>